<feature type="non-terminal residue" evidence="1">
    <location>
        <position position="42"/>
    </location>
</feature>
<protein>
    <recommendedName>
        <fullName evidence="2">UDP-glucose/GDP-mannose dehydrogenase N-terminal domain-containing protein</fullName>
    </recommendedName>
</protein>
<accession>A0A383E2W1</accession>
<gene>
    <name evidence="1" type="ORF">METZ01_LOCUS503657</name>
</gene>
<organism evidence="1">
    <name type="scientific">marine metagenome</name>
    <dbReference type="NCBI Taxonomy" id="408172"/>
    <lineage>
        <taxon>unclassified sequences</taxon>
        <taxon>metagenomes</taxon>
        <taxon>ecological metagenomes</taxon>
    </lineage>
</organism>
<dbReference type="Gene3D" id="3.40.50.720">
    <property type="entry name" value="NAD(P)-binding Rossmann-like Domain"/>
    <property type="match status" value="1"/>
</dbReference>
<evidence type="ECO:0000313" key="1">
    <source>
        <dbReference type="EMBL" id="SVE50803.1"/>
    </source>
</evidence>
<sequence length="42" mass="4415">MNVTILGLGLFSGGVAVARFFSGRGDRVTVTDLRDADSLRSS</sequence>
<name>A0A383E2W1_9ZZZZ</name>
<reference evidence="1" key="1">
    <citation type="submission" date="2018-05" db="EMBL/GenBank/DDBJ databases">
        <authorList>
            <person name="Lanie J.A."/>
            <person name="Ng W.-L."/>
            <person name="Kazmierczak K.M."/>
            <person name="Andrzejewski T.M."/>
            <person name="Davidsen T.M."/>
            <person name="Wayne K.J."/>
            <person name="Tettelin H."/>
            <person name="Glass J.I."/>
            <person name="Rusch D."/>
            <person name="Podicherti R."/>
            <person name="Tsui H.-C.T."/>
            <person name="Winkler M.E."/>
        </authorList>
    </citation>
    <scope>NUCLEOTIDE SEQUENCE</scope>
</reference>
<dbReference type="AlphaFoldDB" id="A0A383E2W1"/>
<evidence type="ECO:0008006" key="2">
    <source>
        <dbReference type="Google" id="ProtNLM"/>
    </source>
</evidence>
<proteinExistence type="predicted"/>
<dbReference type="EMBL" id="UINC01222148">
    <property type="protein sequence ID" value="SVE50803.1"/>
    <property type="molecule type" value="Genomic_DNA"/>
</dbReference>